<keyword evidence="2" id="KW-1185">Reference proteome</keyword>
<evidence type="ECO:0000313" key="3">
    <source>
        <dbReference type="RefSeq" id="XP_046589568.1"/>
    </source>
</evidence>
<dbReference type="RefSeq" id="XP_046589568.1">
    <property type="nucleotide sequence ID" value="XM_046733612.1"/>
</dbReference>
<feature type="compositionally biased region" description="Basic and acidic residues" evidence="1">
    <location>
        <begin position="24"/>
        <end position="42"/>
    </location>
</feature>
<dbReference type="GeneID" id="107225851"/>
<organism evidence="2 3">
    <name type="scientific">Neodiprion lecontei</name>
    <name type="common">Redheaded pine sawfly</name>
    <dbReference type="NCBI Taxonomy" id="441921"/>
    <lineage>
        <taxon>Eukaryota</taxon>
        <taxon>Metazoa</taxon>
        <taxon>Ecdysozoa</taxon>
        <taxon>Arthropoda</taxon>
        <taxon>Hexapoda</taxon>
        <taxon>Insecta</taxon>
        <taxon>Pterygota</taxon>
        <taxon>Neoptera</taxon>
        <taxon>Endopterygota</taxon>
        <taxon>Hymenoptera</taxon>
        <taxon>Tenthredinoidea</taxon>
        <taxon>Diprionidae</taxon>
        <taxon>Diprioninae</taxon>
        <taxon>Neodiprion</taxon>
    </lineage>
</organism>
<evidence type="ECO:0000313" key="2">
    <source>
        <dbReference type="Proteomes" id="UP000829291"/>
    </source>
</evidence>
<proteinExistence type="predicted"/>
<feature type="region of interest" description="Disordered" evidence="1">
    <location>
        <begin position="1"/>
        <end position="77"/>
    </location>
</feature>
<sequence>MRPDSRSISFTFHRSALTANNTSDEPKESRNLRRRLQDRFDQECPYNLANKESPSKKRTSKSRAGSLTPEKGWSNLSLSNVSADSRRAFRNGAEKLSKTISSVRMTFGTISQKFNTQEATFRGMPLPHNLCDTSNSVSSSVGQDTNKTLQSIWHRVAKVCLE</sequence>
<protein>
    <submittedName>
        <fullName evidence="3">Uncharacterized protein LOC107225851 isoform X2</fullName>
    </submittedName>
</protein>
<dbReference type="Proteomes" id="UP000829291">
    <property type="component" value="Chromosome 3"/>
</dbReference>
<evidence type="ECO:0000256" key="1">
    <source>
        <dbReference type="SAM" id="MobiDB-lite"/>
    </source>
</evidence>
<feature type="compositionally biased region" description="Polar residues" evidence="1">
    <location>
        <begin position="1"/>
        <end position="23"/>
    </location>
</feature>
<name>A0ABM3FNJ1_NEOLC</name>
<reference evidence="3" key="1">
    <citation type="submission" date="2025-08" db="UniProtKB">
        <authorList>
            <consortium name="RefSeq"/>
        </authorList>
    </citation>
    <scope>IDENTIFICATION</scope>
    <source>
        <tissue evidence="3">Thorax and Abdomen</tissue>
    </source>
</reference>
<gene>
    <name evidence="3" type="primary">LOC107225851</name>
</gene>
<accession>A0ABM3FNJ1</accession>